<evidence type="ECO:0000313" key="10">
    <source>
        <dbReference type="Proteomes" id="UP000015101"/>
    </source>
</evidence>
<dbReference type="InterPro" id="IPR040016">
    <property type="entry name" value="XPO6"/>
</dbReference>
<reference evidence="10" key="1">
    <citation type="submission" date="2012-12" db="EMBL/GenBank/DDBJ databases">
        <authorList>
            <person name="Hellsten U."/>
            <person name="Grimwood J."/>
            <person name="Chapman J.A."/>
            <person name="Shapiro H."/>
            <person name="Aerts A."/>
            <person name="Otillar R.P."/>
            <person name="Terry A.Y."/>
            <person name="Boore J.L."/>
            <person name="Simakov O."/>
            <person name="Marletaz F."/>
            <person name="Cho S.-J."/>
            <person name="Edsinger-Gonzales E."/>
            <person name="Havlak P."/>
            <person name="Kuo D.-H."/>
            <person name="Larsson T."/>
            <person name="Lv J."/>
            <person name="Arendt D."/>
            <person name="Savage R."/>
            <person name="Osoegawa K."/>
            <person name="de Jong P."/>
            <person name="Lindberg D.R."/>
            <person name="Seaver E.C."/>
            <person name="Weisblat D.A."/>
            <person name="Putnam N.H."/>
            <person name="Grigoriev I.V."/>
            <person name="Rokhsar D.S."/>
        </authorList>
    </citation>
    <scope>NUCLEOTIDE SEQUENCE</scope>
</reference>
<organism evidence="9 10">
    <name type="scientific">Helobdella robusta</name>
    <name type="common">Californian leech</name>
    <dbReference type="NCBI Taxonomy" id="6412"/>
    <lineage>
        <taxon>Eukaryota</taxon>
        <taxon>Metazoa</taxon>
        <taxon>Spiralia</taxon>
        <taxon>Lophotrochozoa</taxon>
        <taxon>Annelida</taxon>
        <taxon>Clitellata</taxon>
        <taxon>Hirudinea</taxon>
        <taxon>Rhynchobdellida</taxon>
        <taxon>Glossiphoniidae</taxon>
        <taxon>Helobdella</taxon>
    </lineage>
</organism>
<protein>
    <recommendedName>
        <fullName evidence="11">Exportin-1 C-terminal domain-containing protein</fullName>
    </recommendedName>
</protein>
<dbReference type="GO" id="GO:0005737">
    <property type="term" value="C:cytoplasm"/>
    <property type="evidence" value="ECO:0007669"/>
    <property type="project" value="UniProtKB-SubCell"/>
</dbReference>
<comment type="subcellular location">
    <subcellularLocation>
        <location evidence="2">Cytoplasm</location>
    </subcellularLocation>
    <subcellularLocation>
        <location evidence="1">Nucleus</location>
    </subcellularLocation>
</comment>
<dbReference type="GO" id="GO:0005634">
    <property type="term" value="C:nucleus"/>
    <property type="evidence" value="ECO:0007669"/>
    <property type="project" value="UniProtKB-SubCell"/>
</dbReference>
<dbReference type="EnsemblMetazoa" id="HelroT111555">
    <property type="protein sequence ID" value="HelroP111555"/>
    <property type="gene ID" value="HelroG111555"/>
</dbReference>
<dbReference type="PANTHER" id="PTHR21452:SF4">
    <property type="entry name" value="EXPORTIN-6"/>
    <property type="match status" value="1"/>
</dbReference>
<keyword evidence="10" id="KW-1185">Reference proteome</keyword>
<accession>T1EFC4</accession>
<dbReference type="FunCoup" id="T1EFC4">
    <property type="interactions" value="1344"/>
</dbReference>
<evidence type="ECO:0000256" key="1">
    <source>
        <dbReference type="ARBA" id="ARBA00004123"/>
    </source>
</evidence>
<proteinExistence type="inferred from homology"/>
<gene>
    <name evidence="9" type="primary">20195276</name>
    <name evidence="8" type="ORF">HELRODRAFT_111555</name>
</gene>
<reference evidence="9" key="3">
    <citation type="submission" date="2015-06" db="UniProtKB">
        <authorList>
            <consortium name="EnsemblMetazoa"/>
        </authorList>
    </citation>
    <scope>IDENTIFICATION</scope>
</reference>
<keyword evidence="5" id="KW-0963">Cytoplasm</keyword>
<keyword evidence="4" id="KW-0813">Transport</keyword>
<dbReference type="OMA" id="KITRFNH"/>
<dbReference type="PANTHER" id="PTHR21452">
    <property type="entry name" value="EXPORTIN-6"/>
    <property type="match status" value="1"/>
</dbReference>
<evidence type="ECO:0000256" key="2">
    <source>
        <dbReference type="ARBA" id="ARBA00004496"/>
    </source>
</evidence>
<reference evidence="8 10" key="2">
    <citation type="journal article" date="2013" name="Nature">
        <title>Insights into bilaterian evolution from three spiralian genomes.</title>
        <authorList>
            <person name="Simakov O."/>
            <person name="Marletaz F."/>
            <person name="Cho S.J."/>
            <person name="Edsinger-Gonzales E."/>
            <person name="Havlak P."/>
            <person name="Hellsten U."/>
            <person name="Kuo D.H."/>
            <person name="Larsson T."/>
            <person name="Lv J."/>
            <person name="Arendt D."/>
            <person name="Savage R."/>
            <person name="Osoegawa K."/>
            <person name="de Jong P."/>
            <person name="Grimwood J."/>
            <person name="Chapman J.A."/>
            <person name="Shapiro H."/>
            <person name="Aerts A."/>
            <person name="Otillar R.P."/>
            <person name="Terry A.Y."/>
            <person name="Boore J.L."/>
            <person name="Grigoriev I.V."/>
            <person name="Lindberg D.R."/>
            <person name="Seaver E.C."/>
            <person name="Weisblat D.A."/>
            <person name="Putnam N.H."/>
            <person name="Rokhsar D.S."/>
        </authorList>
    </citation>
    <scope>NUCLEOTIDE SEQUENCE</scope>
</reference>
<evidence type="ECO:0000256" key="7">
    <source>
        <dbReference type="ARBA" id="ARBA00023242"/>
    </source>
</evidence>
<evidence type="ECO:0000256" key="6">
    <source>
        <dbReference type="ARBA" id="ARBA00022927"/>
    </source>
</evidence>
<dbReference type="InParanoid" id="T1EFC4"/>
<dbReference type="HOGENOM" id="CLU_004473_1_0_1"/>
<evidence type="ECO:0000256" key="3">
    <source>
        <dbReference type="ARBA" id="ARBA00009466"/>
    </source>
</evidence>
<dbReference type="EMBL" id="KB096411">
    <property type="protein sequence ID" value="ESO05119.1"/>
    <property type="molecule type" value="Genomic_DNA"/>
</dbReference>
<dbReference type="CTD" id="20195276"/>
<evidence type="ECO:0008006" key="11">
    <source>
        <dbReference type="Google" id="ProtNLM"/>
    </source>
</evidence>
<dbReference type="EMBL" id="AMQM01004080">
    <property type="status" value="NOT_ANNOTATED_CDS"/>
    <property type="molecule type" value="Genomic_DNA"/>
</dbReference>
<evidence type="ECO:0000313" key="9">
    <source>
        <dbReference type="EnsemblMetazoa" id="HelroP111555"/>
    </source>
</evidence>
<dbReference type="AlphaFoldDB" id="T1EFC4"/>
<name>T1EFC4_HELRO</name>
<evidence type="ECO:0000256" key="4">
    <source>
        <dbReference type="ARBA" id="ARBA00022448"/>
    </source>
</evidence>
<evidence type="ECO:0000313" key="8">
    <source>
        <dbReference type="EMBL" id="ESO05119.1"/>
    </source>
</evidence>
<dbReference type="GeneID" id="20195276"/>
<dbReference type="GO" id="GO:0006611">
    <property type="term" value="P:protein export from nucleus"/>
    <property type="evidence" value="ECO:0007669"/>
    <property type="project" value="InterPro"/>
</dbReference>
<comment type="similarity">
    <text evidence="3">Belongs to the exportin family.</text>
</comment>
<evidence type="ECO:0000256" key="5">
    <source>
        <dbReference type="ARBA" id="ARBA00022490"/>
    </source>
</evidence>
<keyword evidence="7" id="KW-0539">Nucleus</keyword>
<dbReference type="SUPFAM" id="SSF48371">
    <property type="entry name" value="ARM repeat"/>
    <property type="match status" value="1"/>
</dbReference>
<dbReference type="STRING" id="6412.T1EFC4"/>
<dbReference type="KEGG" id="hro:HELRODRAFT_111555"/>
<dbReference type="OrthoDB" id="10261013at2759"/>
<dbReference type="eggNOG" id="KOG2020">
    <property type="taxonomic scope" value="Eukaryota"/>
</dbReference>
<dbReference type="InterPro" id="IPR016024">
    <property type="entry name" value="ARM-type_fold"/>
</dbReference>
<dbReference type="RefSeq" id="XP_009017052.1">
    <property type="nucleotide sequence ID" value="XM_009018804.1"/>
</dbReference>
<keyword evidence="6" id="KW-0653">Protein transport</keyword>
<dbReference type="Proteomes" id="UP000015101">
    <property type="component" value="Unassembled WGS sequence"/>
</dbReference>
<dbReference type="GO" id="GO:0005049">
    <property type="term" value="F:nuclear export signal receptor activity"/>
    <property type="evidence" value="ECO:0007669"/>
    <property type="project" value="InterPro"/>
</dbReference>
<sequence length="770" mass="88693">MNSYLNKMIEYFRSFILTHMHKFLTNQNFPFTQFLALFIQFTFKQPTNENYFRCLDIWNEFIDSISSKMEECRNDTNAQLIKYQEVLLALFVSVSERIQFKTNQSQLEMLDDDILDDDFKTEWQSYLMENINIIVGIGKLFPAQVFQHLFQPFNESLSIYLDLKRFITTTTTSPKLNITAENDCRRLHCSLRDFSTALQIQASLIDHLIGENFEKNFNSGCSLMERLITVADYGSQLKLYDTSSPIENVLEADFIEVHAQTLAVLKTCSVWLAQFYVRSRSSDEGSRSKCDGMIDVLLSSVIPLFLQESVPEKILLSGSHLLLSLLTTVCPAAAYNSNKYLQQLYISGILRRNATSSHTQVELLTYRALTHYLLIPWPTTTNQEWERRGQLMTSFVNHLIGDYVQLGDEETYVKLRLNGEFRESMRPAVEKTLTIVTDIINHLDVSGGKKQKIMSYACFRSSIHLALKLLPVYISNSEVSSLFLQLILAVVQVHRIEMGAQAVASLIQPVMQLFTKELIMDCLTDEKSASHQIVEKFLQILTIIASEPGQTFKKFLPSILDLSLRQVYPLLAERQIPDVKVTLFSLFHSILKHNWKFFFPSTLLAAAAKSSDQLNNQSASFTREQYFSGIMQALGQSFLQTDVELFRHNLSILESLNDRFKLYEKPAFKNILLSDFLSVLLHTLFNKSHDLLRDDITTAIFNMAATDFEYFYSTFVVRFLATVELSSDVQKQRLLIALQREKDLPTFSKNLENFVNDLRYYKLNCCQTPN</sequence>